<dbReference type="GO" id="GO:0003700">
    <property type="term" value="F:DNA-binding transcription factor activity"/>
    <property type="evidence" value="ECO:0007669"/>
    <property type="project" value="InterPro"/>
</dbReference>
<dbReference type="Proteomes" id="UP000249819">
    <property type="component" value="Unassembled WGS sequence"/>
</dbReference>
<gene>
    <name evidence="5" type="ORF">CLV59_108187</name>
</gene>
<dbReference type="SMART" id="SM00342">
    <property type="entry name" value="HTH_ARAC"/>
    <property type="match status" value="1"/>
</dbReference>
<dbReference type="RefSeq" id="WP_111594383.1">
    <property type="nucleotide sequence ID" value="NZ_QLMA01000008.1"/>
</dbReference>
<dbReference type="InterPro" id="IPR018060">
    <property type="entry name" value="HTH_AraC"/>
</dbReference>
<dbReference type="InterPro" id="IPR050204">
    <property type="entry name" value="AraC_XylS_family_regulators"/>
</dbReference>
<dbReference type="InterPro" id="IPR009057">
    <property type="entry name" value="Homeodomain-like_sf"/>
</dbReference>
<name>A0A327VQM4_9BACT</name>
<dbReference type="PANTHER" id="PTHR46796">
    <property type="entry name" value="HTH-TYPE TRANSCRIPTIONAL ACTIVATOR RHAS-RELATED"/>
    <property type="match status" value="1"/>
</dbReference>
<comment type="caution">
    <text evidence="5">The sequence shown here is derived from an EMBL/GenBank/DDBJ whole genome shotgun (WGS) entry which is preliminary data.</text>
</comment>
<proteinExistence type="predicted"/>
<dbReference type="EMBL" id="QLMA01000008">
    <property type="protein sequence ID" value="RAJ76667.1"/>
    <property type="molecule type" value="Genomic_DNA"/>
</dbReference>
<feature type="domain" description="HTH araC/xylS-type" evidence="4">
    <location>
        <begin position="152"/>
        <end position="253"/>
    </location>
</feature>
<keyword evidence="2 5" id="KW-0238">DNA-binding</keyword>
<dbReference type="Pfam" id="PF20240">
    <property type="entry name" value="DUF6597"/>
    <property type="match status" value="1"/>
</dbReference>
<keyword evidence="1" id="KW-0805">Transcription regulation</keyword>
<dbReference type="InterPro" id="IPR046532">
    <property type="entry name" value="DUF6597"/>
</dbReference>
<protein>
    <submittedName>
        <fullName evidence="5">AraC-like DNA-binding protein</fullName>
    </submittedName>
</protein>
<evidence type="ECO:0000256" key="3">
    <source>
        <dbReference type="ARBA" id="ARBA00023163"/>
    </source>
</evidence>
<dbReference type="SUPFAM" id="SSF46689">
    <property type="entry name" value="Homeodomain-like"/>
    <property type="match status" value="1"/>
</dbReference>
<dbReference type="PANTHER" id="PTHR46796:SF13">
    <property type="entry name" value="HTH-TYPE TRANSCRIPTIONAL ACTIVATOR RHAS"/>
    <property type="match status" value="1"/>
</dbReference>
<keyword evidence="3" id="KW-0804">Transcription</keyword>
<evidence type="ECO:0000313" key="5">
    <source>
        <dbReference type="EMBL" id="RAJ76667.1"/>
    </source>
</evidence>
<keyword evidence="6" id="KW-1185">Reference proteome</keyword>
<dbReference type="OrthoDB" id="655946at2"/>
<dbReference type="Pfam" id="PF12833">
    <property type="entry name" value="HTH_18"/>
    <property type="match status" value="1"/>
</dbReference>
<dbReference type="AlphaFoldDB" id="A0A327VQM4"/>
<evidence type="ECO:0000256" key="1">
    <source>
        <dbReference type="ARBA" id="ARBA00023015"/>
    </source>
</evidence>
<dbReference type="PROSITE" id="PS01124">
    <property type="entry name" value="HTH_ARAC_FAMILY_2"/>
    <property type="match status" value="1"/>
</dbReference>
<evidence type="ECO:0000256" key="2">
    <source>
        <dbReference type="ARBA" id="ARBA00023125"/>
    </source>
</evidence>
<sequence>MKYTQIQPATKLRPYIRYFGLLESNGRCDQIKTFKIIADANPGLVFQETTCFTNINNEKLPPLYLHGLTSSNSQKTVSDSYCNLIVCFQTNAIKSIFGIDANELTDSYFHLNDVVKNNLTAQLLEERHLNKRITIISDFLSQLITKNKHRENVYASYAVSNLNINNDDGLYRIQSELNITERSLQRMFKTNIGIPPKLYFRICRFQAALDHIRGRKFTSYTKIAHQHSYADQAHFIRDFKSFTGTTPKQFSQQANEQVINFPEWLS</sequence>
<accession>A0A327VQM4</accession>
<dbReference type="GO" id="GO:0043565">
    <property type="term" value="F:sequence-specific DNA binding"/>
    <property type="evidence" value="ECO:0007669"/>
    <property type="project" value="InterPro"/>
</dbReference>
<dbReference type="Gene3D" id="1.10.10.60">
    <property type="entry name" value="Homeodomain-like"/>
    <property type="match status" value="1"/>
</dbReference>
<reference evidence="5 6" key="1">
    <citation type="submission" date="2018-06" db="EMBL/GenBank/DDBJ databases">
        <title>Genomic Encyclopedia of Archaeal and Bacterial Type Strains, Phase II (KMG-II): from individual species to whole genera.</title>
        <authorList>
            <person name="Goeker M."/>
        </authorList>
    </citation>
    <scope>NUCLEOTIDE SEQUENCE [LARGE SCALE GENOMIC DNA]</scope>
    <source>
        <strain evidence="5 6">DSM 29821</strain>
    </source>
</reference>
<evidence type="ECO:0000259" key="4">
    <source>
        <dbReference type="PROSITE" id="PS01124"/>
    </source>
</evidence>
<organism evidence="5 6">
    <name type="scientific">Chitinophaga dinghuensis</name>
    <dbReference type="NCBI Taxonomy" id="1539050"/>
    <lineage>
        <taxon>Bacteria</taxon>
        <taxon>Pseudomonadati</taxon>
        <taxon>Bacteroidota</taxon>
        <taxon>Chitinophagia</taxon>
        <taxon>Chitinophagales</taxon>
        <taxon>Chitinophagaceae</taxon>
        <taxon>Chitinophaga</taxon>
    </lineage>
</organism>
<evidence type="ECO:0000313" key="6">
    <source>
        <dbReference type="Proteomes" id="UP000249819"/>
    </source>
</evidence>